<dbReference type="PROSITE" id="PS51257">
    <property type="entry name" value="PROKAR_LIPOPROTEIN"/>
    <property type="match status" value="1"/>
</dbReference>
<accession>A0ABS9BXS9</accession>
<sequence>MKRYTPLFFLLLILFIMSGCASPEPIDPCLEGKTYGFLWGILHGLIAPIALIVSFFDSDTVMFAQNNTGAWYGLGFLIGSGGWGILASKSKKDN</sequence>
<keyword evidence="2" id="KW-0732">Signal</keyword>
<evidence type="ECO:0000256" key="1">
    <source>
        <dbReference type="SAM" id="Phobius"/>
    </source>
</evidence>
<evidence type="ECO:0000256" key="2">
    <source>
        <dbReference type="SAM" id="SignalP"/>
    </source>
</evidence>
<keyword evidence="1" id="KW-0812">Transmembrane</keyword>
<feature type="chain" id="PRO_5046742451" description="Lipoprotein" evidence="2">
    <location>
        <begin position="22"/>
        <end position="94"/>
    </location>
</feature>
<feature type="signal peptide" evidence="2">
    <location>
        <begin position="1"/>
        <end position="21"/>
    </location>
</feature>
<feature type="transmembrane region" description="Helical" evidence="1">
    <location>
        <begin position="37"/>
        <end position="56"/>
    </location>
</feature>
<comment type="caution">
    <text evidence="3">The sequence shown here is derived from an EMBL/GenBank/DDBJ whole genome shotgun (WGS) entry which is preliminary data.</text>
</comment>
<protein>
    <recommendedName>
        <fullName evidence="5">Lipoprotein</fullName>
    </recommendedName>
</protein>
<evidence type="ECO:0000313" key="3">
    <source>
        <dbReference type="EMBL" id="MCF1752001.1"/>
    </source>
</evidence>
<name>A0ABS9BXS9_9BACT</name>
<dbReference type="EMBL" id="JAKEVZ010000009">
    <property type="protein sequence ID" value="MCF1752001.1"/>
    <property type="molecule type" value="Genomic_DNA"/>
</dbReference>
<keyword evidence="1" id="KW-0472">Membrane</keyword>
<organism evidence="3 4">
    <name type="scientific">Mariniradius sediminis</name>
    <dbReference type="NCBI Taxonomy" id="2909237"/>
    <lineage>
        <taxon>Bacteria</taxon>
        <taxon>Pseudomonadati</taxon>
        <taxon>Bacteroidota</taxon>
        <taxon>Cytophagia</taxon>
        <taxon>Cytophagales</taxon>
        <taxon>Cyclobacteriaceae</taxon>
        <taxon>Mariniradius</taxon>
    </lineage>
</organism>
<feature type="transmembrane region" description="Helical" evidence="1">
    <location>
        <begin position="68"/>
        <end position="86"/>
    </location>
</feature>
<dbReference type="RefSeq" id="WP_234861929.1">
    <property type="nucleotide sequence ID" value="NZ_JAKEVZ010000009.1"/>
</dbReference>
<dbReference type="Proteomes" id="UP001201449">
    <property type="component" value="Unassembled WGS sequence"/>
</dbReference>
<evidence type="ECO:0000313" key="4">
    <source>
        <dbReference type="Proteomes" id="UP001201449"/>
    </source>
</evidence>
<gene>
    <name evidence="3" type="ORF">L0U89_13075</name>
</gene>
<evidence type="ECO:0008006" key="5">
    <source>
        <dbReference type="Google" id="ProtNLM"/>
    </source>
</evidence>
<reference evidence="3 4" key="1">
    <citation type="submission" date="2022-01" db="EMBL/GenBank/DDBJ databases">
        <title>Mariniradius saccharolyticus sp. nov., isolated from sediment of a river.</title>
        <authorList>
            <person name="Liu H."/>
        </authorList>
    </citation>
    <scope>NUCLEOTIDE SEQUENCE [LARGE SCALE GENOMIC DNA]</scope>
    <source>
        <strain evidence="3 4">RY-2</strain>
    </source>
</reference>
<proteinExistence type="predicted"/>
<keyword evidence="4" id="KW-1185">Reference proteome</keyword>
<keyword evidence="1" id="KW-1133">Transmembrane helix</keyword>